<accession>A0ABP6N6T1</accession>
<name>A0ABP6N6T1_9ACTN</name>
<evidence type="ECO:0000313" key="2">
    <source>
        <dbReference type="EMBL" id="GAA3138370.1"/>
    </source>
</evidence>
<dbReference type="EMBL" id="BAAAUT010000023">
    <property type="protein sequence ID" value="GAA3138370.1"/>
    <property type="molecule type" value="Genomic_DNA"/>
</dbReference>
<evidence type="ECO:0000313" key="3">
    <source>
        <dbReference type="Proteomes" id="UP001500320"/>
    </source>
</evidence>
<keyword evidence="1" id="KW-0732">Signal</keyword>
<organism evidence="2 3">
    <name type="scientific">Planomonospora alba</name>
    <dbReference type="NCBI Taxonomy" id="161354"/>
    <lineage>
        <taxon>Bacteria</taxon>
        <taxon>Bacillati</taxon>
        <taxon>Actinomycetota</taxon>
        <taxon>Actinomycetes</taxon>
        <taxon>Streptosporangiales</taxon>
        <taxon>Streptosporangiaceae</taxon>
        <taxon>Planomonospora</taxon>
    </lineage>
</organism>
<feature type="chain" id="PRO_5046218152" description="Secreted protein" evidence="1">
    <location>
        <begin position="28"/>
        <end position="196"/>
    </location>
</feature>
<protein>
    <recommendedName>
        <fullName evidence="4">Secreted protein</fullName>
    </recommendedName>
</protein>
<sequence>MKTRKKALLATAATAAFAPLALVPATAATAAASTAASYTVQVQLQTVNTVKESSGVRFTCPAGQVMTGRAHSGDENGYTKYSCSRILINGEQVTVEPRNWSPEERENNSFFEAPQNQVIIGRFHEGDENGYTSYRAAALWWQGRQLRIVPGPWGSNLRESNHSVSASPYHVMIGRRHSGDENGYTSYRFGSVVVDG</sequence>
<reference evidence="3" key="1">
    <citation type="journal article" date="2019" name="Int. J. Syst. Evol. Microbiol.">
        <title>The Global Catalogue of Microorganisms (GCM) 10K type strain sequencing project: providing services to taxonomists for standard genome sequencing and annotation.</title>
        <authorList>
            <consortium name="The Broad Institute Genomics Platform"/>
            <consortium name="The Broad Institute Genome Sequencing Center for Infectious Disease"/>
            <person name="Wu L."/>
            <person name="Ma J."/>
        </authorList>
    </citation>
    <scope>NUCLEOTIDE SEQUENCE [LARGE SCALE GENOMIC DNA]</scope>
    <source>
        <strain evidence="3">JCM 9373</strain>
    </source>
</reference>
<dbReference type="InterPro" id="IPR006311">
    <property type="entry name" value="TAT_signal"/>
</dbReference>
<comment type="caution">
    <text evidence="2">The sequence shown here is derived from an EMBL/GenBank/DDBJ whole genome shotgun (WGS) entry which is preliminary data.</text>
</comment>
<dbReference type="Proteomes" id="UP001500320">
    <property type="component" value="Unassembled WGS sequence"/>
</dbReference>
<gene>
    <name evidence="2" type="ORF">GCM10010466_31640</name>
</gene>
<keyword evidence="3" id="KW-1185">Reference proteome</keyword>
<evidence type="ECO:0000256" key="1">
    <source>
        <dbReference type="SAM" id="SignalP"/>
    </source>
</evidence>
<proteinExistence type="predicted"/>
<feature type="signal peptide" evidence="1">
    <location>
        <begin position="1"/>
        <end position="27"/>
    </location>
</feature>
<dbReference type="RefSeq" id="WP_344860124.1">
    <property type="nucleotide sequence ID" value="NZ_BAAAUT010000023.1"/>
</dbReference>
<dbReference type="PROSITE" id="PS51318">
    <property type="entry name" value="TAT"/>
    <property type="match status" value="1"/>
</dbReference>
<evidence type="ECO:0008006" key="4">
    <source>
        <dbReference type="Google" id="ProtNLM"/>
    </source>
</evidence>